<dbReference type="AlphaFoldDB" id="I1RLN8"/>
<feature type="region of interest" description="Disordered" evidence="1">
    <location>
        <begin position="1"/>
        <end position="26"/>
    </location>
</feature>
<dbReference type="RefSeq" id="XP_011323311.1">
    <property type="nucleotide sequence ID" value="XM_011325009.1"/>
</dbReference>
<dbReference type="VEuPathDB" id="FungiDB:FGRAMPH1_01G16473"/>
<reference evidence="3 4" key="2">
    <citation type="journal article" date="2010" name="Nature">
        <title>Comparative genomics reveals mobile pathogenicity chromosomes in Fusarium.</title>
        <authorList>
            <person name="Ma L.J."/>
            <person name="van der Does H.C."/>
            <person name="Borkovich K.A."/>
            <person name="Coleman J.J."/>
            <person name="Daboussi M.J."/>
            <person name="Di Pietro A."/>
            <person name="Dufresne M."/>
            <person name="Freitag M."/>
            <person name="Grabherr M."/>
            <person name="Henrissat B."/>
            <person name="Houterman P.M."/>
            <person name="Kang S."/>
            <person name="Shim W.B."/>
            <person name="Woloshuk C."/>
            <person name="Xie X."/>
            <person name="Xu J.R."/>
            <person name="Antoniw J."/>
            <person name="Baker S.E."/>
            <person name="Bluhm B.H."/>
            <person name="Breakspear A."/>
            <person name="Brown D.W."/>
            <person name="Butchko R.A."/>
            <person name="Chapman S."/>
            <person name="Coulson R."/>
            <person name="Coutinho P.M."/>
            <person name="Danchin E.G."/>
            <person name="Diener A."/>
            <person name="Gale L.R."/>
            <person name="Gardiner D.M."/>
            <person name="Goff S."/>
            <person name="Hammond-Kosack K.E."/>
            <person name="Hilburn K."/>
            <person name="Hua-Van A."/>
            <person name="Jonkers W."/>
            <person name="Kazan K."/>
            <person name="Kodira C.D."/>
            <person name="Koehrsen M."/>
            <person name="Kumar L."/>
            <person name="Lee Y.H."/>
            <person name="Li L."/>
            <person name="Manners J.M."/>
            <person name="Miranda-Saavedra D."/>
            <person name="Mukherjee M."/>
            <person name="Park G."/>
            <person name="Park J."/>
            <person name="Park S.Y."/>
            <person name="Proctor R.H."/>
            <person name="Regev A."/>
            <person name="Ruiz-Roldan M.C."/>
            <person name="Sain D."/>
            <person name="Sakthikumar S."/>
            <person name="Sykes S."/>
            <person name="Schwartz D.C."/>
            <person name="Turgeon B.G."/>
            <person name="Wapinski I."/>
            <person name="Yoder O."/>
            <person name="Young S."/>
            <person name="Zeng Q."/>
            <person name="Zhou S."/>
            <person name="Galagan J."/>
            <person name="Cuomo C.A."/>
            <person name="Kistler H.C."/>
            <person name="Rep M."/>
        </authorList>
    </citation>
    <scope>GENOME REANNOTATION</scope>
    <source>
        <strain evidence="4">ATCC MYA-4620 / CBS 123657 / FGSC 9075 / NRRL 31084 / PH-1</strain>
        <strain evidence="3">PH-1 / ATCC MYA-4620 / FGSC 9075 / NRRL 31084</strain>
    </source>
</reference>
<sequence>MSDAEQKVAATEPLEEPSDNSVDTNTAYIRWDVKGGSDRDHYPTFDTWQPLEGNPNIQGYTCRSAVNLWLYLGDSGQQFSGPTEGKVKIDPRRVSKYKIVQR</sequence>
<reference evidence="3 4" key="1">
    <citation type="journal article" date="2007" name="Science">
        <title>The Fusarium graminearum genome reveals a link between localized polymorphism and pathogen specialization.</title>
        <authorList>
            <person name="Cuomo C.A."/>
            <person name="Gueldener U."/>
            <person name="Xu J.-R."/>
            <person name="Trail F."/>
            <person name="Turgeon B.G."/>
            <person name="Di Pietro A."/>
            <person name="Walton J.D."/>
            <person name="Ma L.-J."/>
            <person name="Baker S.E."/>
            <person name="Rep M."/>
            <person name="Adam G."/>
            <person name="Antoniw J."/>
            <person name="Baldwin T."/>
            <person name="Calvo S.E."/>
            <person name="Chang Y.-L."/>
            <person name="DeCaprio D."/>
            <person name="Gale L.R."/>
            <person name="Gnerre S."/>
            <person name="Goswami R.S."/>
            <person name="Hammond-Kosack K."/>
            <person name="Harris L.J."/>
            <person name="Hilburn K."/>
            <person name="Kennell J.C."/>
            <person name="Kroken S."/>
            <person name="Magnuson J.K."/>
            <person name="Mannhaupt G."/>
            <person name="Mauceli E.W."/>
            <person name="Mewes H.-W."/>
            <person name="Mitterbauer R."/>
            <person name="Muehlbauer G."/>
            <person name="Muensterkoetter M."/>
            <person name="Nelson D."/>
            <person name="O'Donnell K."/>
            <person name="Ouellet T."/>
            <person name="Qi W."/>
            <person name="Quesneville H."/>
            <person name="Roncero M.I.G."/>
            <person name="Seong K.-Y."/>
            <person name="Tetko I.V."/>
            <person name="Urban M."/>
            <person name="Waalwijk C."/>
            <person name="Ward T.J."/>
            <person name="Yao J."/>
            <person name="Birren B.W."/>
            <person name="Kistler H.C."/>
        </authorList>
    </citation>
    <scope>NUCLEOTIDE SEQUENCE [LARGE SCALE GENOMIC DNA]</scope>
    <source>
        <strain evidence="4">ATCC MYA-4620 / CBS 123657 / FGSC 9075 / NRRL 31084 / PH-1</strain>
        <strain evidence="3">PH-1 / ATCC MYA-4620 / FGSC 9075 / NRRL 31084</strain>
    </source>
</reference>
<evidence type="ECO:0000256" key="1">
    <source>
        <dbReference type="SAM" id="MobiDB-lite"/>
    </source>
</evidence>
<reference evidence="3" key="5">
    <citation type="submission" date="2017-01" db="UniProtKB">
        <authorList>
            <consortium name="EnsemblFungi"/>
        </authorList>
    </citation>
    <scope>IDENTIFICATION</scope>
    <source>
        <strain evidence="3">PH-1 / ATCC MYA-4620 / FGSC 9075 / NRRL 31084</strain>
    </source>
</reference>
<accession>I1RLN8</accession>
<dbReference type="eggNOG" id="ENOG502RMJF">
    <property type="taxonomic scope" value="Eukaryota"/>
</dbReference>
<evidence type="ECO:0000313" key="3">
    <source>
        <dbReference type="EnsemblFungi" id="CEF87722"/>
    </source>
</evidence>
<dbReference type="HOGENOM" id="CLU_164166_1_0_1"/>
<keyword evidence="4" id="KW-1185">Reference proteome</keyword>
<reference evidence="2 4" key="4">
    <citation type="journal article" date="2015" name="BMC Genomics">
        <title>The completed genome sequence of the pathogenic ascomycete fungus Fusarium graminearum.</title>
        <authorList>
            <person name="King R."/>
            <person name="Urban M."/>
            <person name="Hammond-Kosack M.C."/>
            <person name="Hassani-Pak K."/>
            <person name="Hammond-Kosack K.E."/>
        </authorList>
    </citation>
    <scope>NUCLEOTIDE SEQUENCE [LARGE SCALE GENOMIC DNA]</scope>
    <source>
        <strain evidence="4">ATCC MYA-4620 / CBS 123657 / FGSC 9075 / NRRL 31084 / PH-1</strain>
        <strain evidence="2">PH-1</strain>
    </source>
</reference>
<evidence type="ECO:0000313" key="4">
    <source>
        <dbReference type="Proteomes" id="UP000070720"/>
    </source>
</evidence>
<dbReference type="OrthoDB" id="3541842at2759"/>
<gene>
    <name evidence="2" type="ORF">FGRAMPH1_01T16473</name>
</gene>
<dbReference type="EnsemblFungi" id="CEF87722">
    <property type="protein sequence ID" value="CEF87722"/>
    <property type="gene ID" value="FGRRES_04850"/>
</dbReference>
<dbReference type="STRING" id="229533.I1RLN8"/>
<dbReference type="Proteomes" id="UP000070720">
    <property type="component" value="Chromosome 3"/>
</dbReference>
<dbReference type="KEGG" id="fgr:FGSG_04850"/>
<reference key="3">
    <citation type="submission" date="2014-02" db="EMBL/GenBank/DDBJ databases">
        <title>A revised Fusarium graminearum genomic reference sequence using whole shotgun re-sequencing.</title>
        <authorList>
            <person name="King R."/>
            <person name="Urban M."/>
            <person name="Hassani-Pak K."/>
            <person name="Hammond-Kosack K."/>
        </authorList>
    </citation>
    <scope>NUCLEOTIDE SEQUENCE</scope>
    <source>
        <strain>PH-1</strain>
    </source>
</reference>
<dbReference type="EMBL" id="HG970334">
    <property type="protein sequence ID" value="CEF87722.1"/>
    <property type="molecule type" value="Genomic_DNA"/>
</dbReference>
<organism evidence="3">
    <name type="scientific">Gibberella zeae (strain ATCC MYA-4620 / CBS 123657 / FGSC 9075 / NRRL 31084 / PH-1)</name>
    <name type="common">Wheat head blight fungus</name>
    <name type="synonym">Fusarium graminearum</name>
    <dbReference type="NCBI Taxonomy" id="229533"/>
    <lineage>
        <taxon>Eukaryota</taxon>
        <taxon>Fungi</taxon>
        <taxon>Dikarya</taxon>
        <taxon>Ascomycota</taxon>
        <taxon>Pezizomycotina</taxon>
        <taxon>Sordariomycetes</taxon>
        <taxon>Hypocreomycetidae</taxon>
        <taxon>Hypocreales</taxon>
        <taxon>Nectriaceae</taxon>
        <taxon>Fusarium</taxon>
    </lineage>
</organism>
<evidence type="ECO:0000313" key="2">
    <source>
        <dbReference type="EMBL" id="CEF87722.1"/>
    </source>
</evidence>
<name>I1RLN8_GIBZE</name>
<dbReference type="InParanoid" id="I1RLN8"/>
<proteinExistence type="predicted"/>
<protein>
    <submittedName>
        <fullName evidence="2">Chromosome 3, complete genome</fullName>
    </submittedName>
</protein>